<feature type="binding site" evidence="2">
    <location>
        <position position="191"/>
    </location>
    <ligand>
        <name>a divalent metal cation</name>
        <dbReference type="ChEBI" id="CHEBI:60240"/>
        <note>catalytic</note>
    </ligand>
</feature>
<proteinExistence type="inferred from homology"/>
<keyword evidence="4" id="KW-0223">Dioxygenase</keyword>
<keyword evidence="2" id="KW-0456">Lyase</keyword>
<dbReference type="PANTHER" id="PTHR12110:SF21">
    <property type="entry name" value="XYLOSE ISOMERASE-LIKE TIM BARREL DOMAIN-CONTAINING PROTEIN"/>
    <property type="match status" value="1"/>
</dbReference>
<keyword evidence="4" id="KW-0670">Pyruvate</keyword>
<dbReference type="Pfam" id="PF01261">
    <property type="entry name" value="AP_endonuc_2"/>
    <property type="match status" value="1"/>
</dbReference>
<organism evidence="4 5">
    <name type="scientific">Leifsonia shinshuensis</name>
    <dbReference type="NCBI Taxonomy" id="150026"/>
    <lineage>
        <taxon>Bacteria</taxon>
        <taxon>Bacillati</taxon>
        <taxon>Actinomycetota</taxon>
        <taxon>Actinomycetes</taxon>
        <taxon>Micrococcales</taxon>
        <taxon>Microbacteriaceae</taxon>
        <taxon>Leifsonia</taxon>
    </lineage>
</organism>
<feature type="domain" description="VOC" evidence="3">
    <location>
        <begin position="413"/>
        <end position="557"/>
    </location>
</feature>
<dbReference type="GO" id="GO:0046565">
    <property type="term" value="F:3-dehydroshikimate dehydratase activity"/>
    <property type="evidence" value="ECO:0007669"/>
    <property type="project" value="UniProtKB-UniRule"/>
</dbReference>
<comment type="catalytic activity">
    <reaction evidence="2">
        <text>3-dehydroshikimate = 3,4-dihydroxybenzoate + H2O</text>
        <dbReference type="Rhea" id="RHEA:24848"/>
        <dbReference type="ChEBI" id="CHEBI:15377"/>
        <dbReference type="ChEBI" id="CHEBI:16630"/>
        <dbReference type="ChEBI" id="CHEBI:36241"/>
        <dbReference type="EC" id="4.2.1.118"/>
    </reaction>
</comment>
<dbReference type="Proteomes" id="UP000578352">
    <property type="component" value="Unassembled WGS sequence"/>
</dbReference>
<dbReference type="InterPro" id="IPR036237">
    <property type="entry name" value="Xyl_isomerase-like_sf"/>
</dbReference>
<dbReference type="InterPro" id="IPR037523">
    <property type="entry name" value="VOC_core"/>
</dbReference>
<feature type="binding site" evidence="2">
    <location>
        <position position="565"/>
    </location>
    <ligand>
        <name>Mg(2+)</name>
        <dbReference type="ChEBI" id="CHEBI:18420"/>
    </ligand>
</feature>
<dbReference type="Gene3D" id="3.20.20.150">
    <property type="entry name" value="Divalent-metal-dependent TIM barrel enzymes"/>
    <property type="match status" value="1"/>
</dbReference>
<dbReference type="SUPFAM" id="SSF54593">
    <property type="entry name" value="Glyoxalase/Bleomycin resistance protein/Dihydroxybiphenyl dioxygenase"/>
    <property type="match status" value="1"/>
</dbReference>
<name>A0A853CRL7_9MICO</name>
<dbReference type="SUPFAM" id="SSF51658">
    <property type="entry name" value="Xylose isomerase-like"/>
    <property type="match status" value="1"/>
</dbReference>
<dbReference type="InterPro" id="IPR043700">
    <property type="entry name" value="DSD"/>
</dbReference>
<comment type="function">
    <text evidence="2">Catalyzes the conversion of 3-dehydroshikimate to protocatechuate (3,4-dihydroxybenzoate), a common intermediate of quinate and shikimate degradation pathways.</text>
</comment>
<comment type="similarity">
    <text evidence="2">Belongs to the bacterial two-domain DSD family.</text>
</comment>
<sequence length="592" mass="63960">MQTSIATVCLSGTLVDKLHAIADAGFDAVEVFEPDLIAAPQTPEEVRALCDRLGLRIALYQPFRDAEGVTEPEFAQVLRRAEAKFELMDRLGVDTVLVCSNVATASIDDDAVSAAQLARLADLAAARGKRLAFEALAWGRFIDDYRRAWRIVERADHPALGVCLDSFHILSRGHDPADIERIPGEKIFFVQLADAPLLSMDVLSWSRHHRLFPGEGGFDLPAFVGHTLRAGYTGPLSLEVFNDVFRQTDPARTARHALRSLTVLEDALGTDARPVPAPHELDQVEIKAQDTDAVAAVLERIGFAPSGRHVTKPAWLYAAGDARIVLNEHNATGTAPHVAGFGIRVDRPEDAAARAERLGAQRAHRRLLAGETDLPAVLAPDGTEILISGPQSGAAWPGEFAGGHGTPDPSIRGIDHVNLTEPAADIEEAVLFYGTALGLTRESSAELAGPAGLVRSQVLRSGDGGVRLALNVVPPLAERTSTTQRHAQHVAIACDDLPGLIGRARARGLRTVPVSANYYDDLGARFDLPPGELERLREAGLLYDRDAAGEYLHCYTETIGTVFFELVERRDRYDGFGAANTPVRLTAQHLSH</sequence>
<dbReference type="InterPro" id="IPR004360">
    <property type="entry name" value="Glyas_Fos-R_dOase_dom"/>
</dbReference>
<dbReference type="GO" id="GO:0051213">
    <property type="term" value="F:dioxygenase activity"/>
    <property type="evidence" value="ECO:0007669"/>
    <property type="project" value="UniProtKB-KW"/>
</dbReference>
<feature type="binding site" evidence="2">
    <location>
        <position position="134"/>
    </location>
    <ligand>
        <name>a divalent metal cation</name>
        <dbReference type="ChEBI" id="CHEBI:60240"/>
        <note>catalytic</note>
    </ligand>
</feature>
<gene>
    <name evidence="4" type="ORF">HNR13_001339</name>
</gene>
<feature type="binding site" evidence="2">
    <location>
        <position position="416"/>
    </location>
    <ligand>
        <name>Mg(2+)</name>
        <dbReference type="ChEBI" id="CHEBI:18420"/>
    </ligand>
</feature>
<dbReference type="GO" id="GO:0046872">
    <property type="term" value="F:metal ion binding"/>
    <property type="evidence" value="ECO:0007669"/>
    <property type="project" value="UniProtKB-UniRule"/>
</dbReference>
<feature type="binding site" evidence="2">
    <location>
        <position position="489"/>
    </location>
    <ligand>
        <name>Mg(2+)</name>
        <dbReference type="ChEBI" id="CHEBI:18420"/>
    </ligand>
</feature>
<dbReference type="EC" id="4.2.1.118" evidence="2"/>
<evidence type="ECO:0000256" key="2">
    <source>
        <dbReference type="HAMAP-Rule" id="MF_02238"/>
    </source>
</evidence>
<keyword evidence="2" id="KW-0479">Metal-binding</keyword>
<dbReference type="PROSITE" id="PS51819">
    <property type="entry name" value="VOC"/>
    <property type="match status" value="1"/>
</dbReference>
<dbReference type="Pfam" id="PF00903">
    <property type="entry name" value="Glyoxalase"/>
    <property type="match status" value="1"/>
</dbReference>
<evidence type="ECO:0000313" key="5">
    <source>
        <dbReference type="Proteomes" id="UP000578352"/>
    </source>
</evidence>
<reference evidence="4 5" key="1">
    <citation type="submission" date="2020-07" db="EMBL/GenBank/DDBJ databases">
        <title>Sequencing the genomes of 1000 actinobacteria strains.</title>
        <authorList>
            <person name="Klenk H.-P."/>
        </authorList>
    </citation>
    <scope>NUCLEOTIDE SEQUENCE [LARGE SCALE GENOMIC DNA]</scope>
    <source>
        <strain evidence="4 5">DSM 15165</strain>
    </source>
</reference>
<dbReference type="Gene3D" id="3.10.180.10">
    <property type="entry name" value="2,3-Dihydroxybiphenyl 1,2-Dioxygenase, domain 1"/>
    <property type="match status" value="2"/>
</dbReference>
<dbReference type="InterPro" id="IPR029068">
    <property type="entry name" value="Glyas_Bleomycin-R_OHBP_Dase"/>
</dbReference>
<dbReference type="UniPathway" id="UPA00088"/>
<keyword evidence="4" id="KW-0560">Oxidoreductase</keyword>
<feature type="binding site" evidence="2">
    <location>
        <position position="239"/>
    </location>
    <ligand>
        <name>a divalent metal cation</name>
        <dbReference type="ChEBI" id="CHEBI:60240"/>
        <note>catalytic</note>
    </ligand>
</feature>
<protein>
    <recommendedName>
        <fullName evidence="2">3-dehydroshikimate dehydratase</fullName>
        <shortName evidence="2">DSD</shortName>
        <ecNumber evidence="2">4.2.1.118</ecNumber>
    </recommendedName>
</protein>
<accession>A0A853CRL7</accession>
<dbReference type="HAMAP" id="MF_02238">
    <property type="entry name" value="DSD"/>
    <property type="match status" value="1"/>
</dbReference>
<feature type="binding site" evidence="2">
    <location>
        <position position="165"/>
    </location>
    <ligand>
        <name>a divalent metal cation</name>
        <dbReference type="ChEBI" id="CHEBI:60240"/>
        <note>catalytic</note>
    </ligand>
</feature>
<dbReference type="RefSeq" id="WP_179605019.1">
    <property type="nucleotide sequence ID" value="NZ_BAABEH010000001.1"/>
</dbReference>
<evidence type="ECO:0000256" key="1">
    <source>
        <dbReference type="ARBA" id="ARBA00023277"/>
    </source>
</evidence>
<evidence type="ECO:0000259" key="3">
    <source>
        <dbReference type="PROSITE" id="PS51819"/>
    </source>
</evidence>
<dbReference type="InterPro" id="IPR013022">
    <property type="entry name" value="Xyl_isomerase-like_TIM-brl"/>
</dbReference>
<comment type="cofactor">
    <cofactor evidence="2">
        <name>a divalent metal cation</name>
        <dbReference type="ChEBI" id="CHEBI:60240"/>
    </cofactor>
</comment>
<dbReference type="AlphaFoldDB" id="A0A853CRL7"/>
<dbReference type="PANTHER" id="PTHR12110">
    <property type="entry name" value="HYDROXYPYRUVATE ISOMERASE"/>
    <property type="match status" value="1"/>
</dbReference>
<evidence type="ECO:0000313" key="4">
    <source>
        <dbReference type="EMBL" id="NYJ23052.1"/>
    </source>
</evidence>
<comment type="caution">
    <text evidence="4">The sequence shown here is derived from an EMBL/GenBank/DDBJ whole genome shotgun (WGS) entry which is preliminary data.</text>
</comment>
<dbReference type="GO" id="GO:0046279">
    <property type="term" value="P:3,4-dihydroxybenzoate biosynthetic process"/>
    <property type="evidence" value="ECO:0007669"/>
    <property type="project" value="UniProtKB-UniRule"/>
</dbReference>
<comment type="pathway">
    <text evidence="2">Aromatic compound metabolism; 3,4-dihydroxybenzoate biosynthesis.</text>
</comment>
<keyword evidence="1" id="KW-0119">Carbohydrate metabolism</keyword>
<dbReference type="InterPro" id="IPR050312">
    <property type="entry name" value="IolE/XylAMocC-like"/>
</dbReference>
<dbReference type="EMBL" id="JACCFL010000001">
    <property type="protein sequence ID" value="NYJ23052.1"/>
    <property type="molecule type" value="Genomic_DNA"/>
</dbReference>